<name>A0A6U3A7Q9_9STRA</name>
<dbReference type="EMBL" id="HBHT01015020">
    <property type="protein sequence ID" value="CAD9961260.1"/>
    <property type="molecule type" value="Transcribed_RNA"/>
</dbReference>
<sequence>MPSENLPMFEWNQETIASMQSSDFEGAKHELNQGLERLKGMLRAGQAENARYADEGQDLDELFPGPTIFASLTPLPHNTRSAAFVMCTKAFTAVPQVLPASRNHVNDENARIAGTKSPKTDKLAEATMWSCVTSYNLGLCHHLRAMSSSGNTSDDLDAGMLAYRHTLSLIYPWQEEPSYMLLYLAALNNDCHIQFQRLGRGEFQQESPEGNPQCPRTQGSNQQQSSMVDDTPGSTLEQIGILLSRMKRVLEDIQTIDNEITPDPSYRQEVAFFRQNLTAALGFG</sequence>
<evidence type="ECO:0000313" key="3">
    <source>
        <dbReference type="EMBL" id="CAD9961263.1"/>
    </source>
</evidence>
<feature type="compositionally biased region" description="Polar residues" evidence="1">
    <location>
        <begin position="204"/>
        <end position="232"/>
    </location>
</feature>
<evidence type="ECO:0000256" key="1">
    <source>
        <dbReference type="SAM" id="MobiDB-lite"/>
    </source>
</evidence>
<reference evidence="3" key="1">
    <citation type="submission" date="2021-01" db="EMBL/GenBank/DDBJ databases">
        <authorList>
            <person name="Corre E."/>
            <person name="Pelletier E."/>
            <person name="Niang G."/>
            <person name="Scheremetjew M."/>
            <person name="Finn R."/>
            <person name="Kale V."/>
            <person name="Holt S."/>
            <person name="Cochrane G."/>
            <person name="Meng A."/>
            <person name="Brown T."/>
            <person name="Cohen L."/>
        </authorList>
    </citation>
    <scope>NUCLEOTIDE SEQUENCE</scope>
    <source>
        <strain evidence="3">CCMP125</strain>
    </source>
</reference>
<protein>
    <submittedName>
        <fullName evidence="3">Uncharacterized protein</fullName>
    </submittedName>
</protein>
<evidence type="ECO:0000313" key="2">
    <source>
        <dbReference type="EMBL" id="CAD9961260.1"/>
    </source>
</evidence>
<dbReference type="EMBL" id="HBHT01015021">
    <property type="protein sequence ID" value="CAD9961263.1"/>
    <property type="molecule type" value="Transcribed_RNA"/>
</dbReference>
<gene>
    <name evidence="2" type="ORF">APAL1065_LOCUS10000</name>
    <name evidence="3" type="ORF">APAL1065_LOCUS10001</name>
</gene>
<feature type="region of interest" description="Disordered" evidence="1">
    <location>
        <begin position="203"/>
        <end position="232"/>
    </location>
</feature>
<accession>A0A6U3A7Q9</accession>
<dbReference type="AlphaFoldDB" id="A0A6U3A7Q9"/>
<organism evidence="3">
    <name type="scientific">Entomoneis paludosa</name>
    <dbReference type="NCBI Taxonomy" id="265537"/>
    <lineage>
        <taxon>Eukaryota</taxon>
        <taxon>Sar</taxon>
        <taxon>Stramenopiles</taxon>
        <taxon>Ochrophyta</taxon>
        <taxon>Bacillariophyta</taxon>
        <taxon>Bacillariophyceae</taxon>
        <taxon>Bacillariophycidae</taxon>
        <taxon>Entomoneidaceae</taxon>
        <taxon>Entomoneis</taxon>
    </lineage>
</organism>
<proteinExistence type="predicted"/>